<dbReference type="Pfam" id="PF22645">
    <property type="entry name" value="GKRP_SIS_N"/>
    <property type="match status" value="1"/>
</dbReference>
<dbReference type="EC" id="4.2.1.126" evidence="3"/>
<evidence type="ECO:0000256" key="2">
    <source>
        <dbReference type="ARBA" id="ARBA00023277"/>
    </source>
</evidence>
<evidence type="ECO:0000313" key="6">
    <source>
        <dbReference type="Proteomes" id="UP001595766"/>
    </source>
</evidence>
<comment type="catalytic activity">
    <reaction evidence="3">
        <text>N-acetyl-D-muramate 6-phosphate + H2O = N-acetyl-D-glucosamine 6-phosphate + (R)-lactate</text>
        <dbReference type="Rhea" id="RHEA:26410"/>
        <dbReference type="ChEBI" id="CHEBI:15377"/>
        <dbReference type="ChEBI" id="CHEBI:16004"/>
        <dbReference type="ChEBI" id="CHEBI:57513"/>
        <dbReference type="ChEBI" id="CHEBI:58722"/>
        <dbReference type="EC" id="4.2.1.126"/>
    </reaction>
</comment>
<dbReference type="InterPro" id="IPR005488">
    <property type="entry name" value="Etherase_MurQ"/>
</dbReference>
<dbReference type="GO" id="GO:0016829">
    <property type="term" value="F:lyase activity"/>
    <property type="evidence" value="ECO:0007669"/>
    <property type="project" value="UniProtKB-KW"/>
</dbReference>
<dbReference type="Gene3D" id="3.40.50.10490">
    <property type="entry name" value="Glucose-6-phosphate isomerase like protein, domain 1"/>
    <property type="match status" value="1"/>
</dbReference>
<feature type="domain" description="SIS" evidence="4">
    <location>
        <begin position="50"/>
        <end position="213"/>
    </location>
</feature>
<comment type="function">
    <text evidence="3">Specifically catalyzes the cleavage of the D-lactyl ether substituent of MurNAc 6-phosphate, producing GlcNAc 6-phosphate and D-lactate.</text>
</comment>
<accession>A0ABV8EJ99</accession>
<evidence type="ECO:0000259" key="4">
    <source>
        <dbReference type="PROSITE" id="PS51464"/>
    </source>
</evidence>
<gene>
    <name evidence="3 5" type="primary">murQ</name>
    <name evidence="5" type="ORF">ACFOUP_06280</name>
</gene>
<dbReference type="InterPro" id="IPR040190">
    <property type="entry name" value="MURQ/GCKR"/>
</dbReference>
<comment type="miscellaneous">
    <text evidence="3">A lyase-type mechanism (elimination/hydration) is suggested for the cleavage of the lactyl ether bond of MurNAc 6-phosphate, with the formation of an alpha,beta-unsaturated aldehyde intermediate with (E)-stereochemistry, followed by the syn addition of water to give product.</text>
</comment>
<dbReference type="InterPro" id="IPR046348">
    <property type="entry name" value="SIS_dom_sf"/>
</dbReference>
<keyword evidence="2 3" id="KW-0119">Carbohydrate metabolism</keyword>
<dbReference type="PROSITE" id="PS01272">
    <property type="entry name" value="GCKR"/>
    <property type="match status" value="1"/>
</dbReference>
<comment type="pathway">
    <text evidence="3">Amino-sugar metabolism; N-acetylmuramate degradation.</text>
</comment>
<dbReference type="PANTHER" id="PTHR10088">
    <property type="entry name" value="GLUCOKINASE REGULATORY PROTEIN"/>
    <property type="match status" value="1"/>
</dbReference>
<dbReference type="InterPro" id="IPR001347">
    <property type="entry name" value="SIS_dom"/>
</dbReference>
<evidence type="ECO:0000256" key="3">
    <source>
        <dbReference type="HAMAP-Rule" id="MF_00068"/>
    </source>
</evidence>
<dbReference type="RefSeq" id="WP_241292997.1">
    <property type="nucleotide sequence ID" value="NZ_JAKZGR010000004.1"/>
</dbReference>
<evidence type="ECO:0000256" key="1">
    <source>
        <dbReference type="ARBA" id="ARBA00023239"/>
    </source>
</evidence>
<reference evidence="6" key="1">
    <citation type="journal article" date="2019" name="Int. J. Syst. Evol. Microbiol.">
        <title>The Global Catalogue of Microorganisms (GCM) 10K type strain sequencing project: providing services to taxonomists for standard genome sequencing and annotation.</title>
        <authorList>
            <consortium name="The Broad Institute Genomics Platform"/>
            <consortium name="The Broad Institute Genome Sequencing Center for Infectious Disease"/>
            <person name="Wu L."/>
            <person name="Ma J."/>
        </authorList>
    </citation>
    <scope>NUCLEOTIDE SEQUENCE [LARGE SCALE GENOMIC DNA]</scope>
    <source>
        <strain evidence="6">CECT 8551</strain>
    </source>
</reference>
<dbReference type="Proteomes" id="UP001595766">
    <property type="component" value="Unassembled WGS sequence"/>
</dbReference>
<comment type="caution">
    <text evidence="5">The sequence shown here is derived from an EMBL/GenBank/DDBJ whole genome shotgun (WGS) entry which is preliminary data.</text>
</comment>
<dbReference type="EMBL" id="JBHSAV010000017">
    <property type="protein sequence ID" value="MFC3975975.1"/>
    <property type="molecule type" value="Genomic_DNA"/>
</dbReference>
<name>A0ABV8EJ99_9BACT</name>
<feature type="active site" evidence="3">
    <location>
        <position position="109"/>
    </location>
</feature>
<keyword evidence="6" id="KW-1185">Reference proteome</keyword>
<dbReference type="NCBIfam" id="NF009222">
    <property type="entry name" value="PRK12570.1"/>
    <property type="match status" value="1"/>
</dbReference>
<dbReference type="NCBIfam" id="NF003915">
    <property type="entry name" value="PRK05441.1"/>
    <property type="match status" value="1"/>
</dbReference>
<protein>
    <recommendedName>
        <fullName evidence="3">N-acetylmuramic acid 6-phosphate etherase</fullName>
        <shortName evidence="3">MurNAc-6-P etherase</shortName>
        <ecNumber evidence="3">4.2.1.126</ecNumber>
    </recommendedName>
    <alternativeName>
        <fullName evidence="3">N-acetylmuramic acid 6-phosphate hydrolase</fullName>
    </alternativeName>
    <alternativeName>
        <fullName evidence="3">N-acetylmuramic acid 6-phosphate lyase</fullName>
    </alternativeName>
</protein>
<comment type="subunit">
    <text evidence="3">Homodimer.</text>
</comment>
<feature type="active site" description="Proton donor" evidence="3">
    <location>
        <position position="78"/>
    </location>
</feature>
<keyword evidence="1 3" id="KW-0456">Lyase</keyword>
<proteinExistence type="inferred from homology"/>
<dbReference type="PANTHER" id="PTHR10088:SF4">
    <property type="entry name" value="GLUCOKINASE REGULATORY PROTEIN"/>
    <property type="match status" value="1"/>
</dbReference>
<evidence type="ECO:0000313" key="5">
    <source>
        <dbReference type="EMBL" id="MFC3975975.1"/>
    </source>
</evidence>
<dbReference type="PROSITE" id="PS51464">
    <property type="entry name" value="SIS"/>
    <property type="match status" value="1"/>
</dbReference>
<sequence>MTTTELDSKYVDLEKMSTIEILNGINQEDQQVAMAVQKCIPSIQLLLDQLVSRFEQGGRLFYIGAGTSGRLGILDASEIPPTYGASPDLVVGLIAGGDAAIRKAVEGAEDDIDQAWKDLQAYHLSDLDTVVGIAASGRTPYVIGGVKASKAHGVLTACITCNEGSELAKHVDVPIEAVVGPEFVTGSTRMKSGTAQKLILNMISTALMIKLGKVKGNKMINMQLSNQKLIQRGIRMIVEVLPELSQEQAKALLLKHGSVKAVLENI</sequence>
<dbReference type="SUPFAM" id="SSF53697">
    <property type="entry name" value="SIS domain"/>
    <property type="match status" value="1"/>
</dbReference>
<dbReference type="CDD" id="cd05007">
    <property type="entry name" value="SIS_Etherase"/>
    <property type="match status" value="1"/>
</dbReference>
<comment type="similarity">
    <text evidence="3">Belongs to the GCKR-like family. MurNAc-6-P etherase subfamily.</text>
</comment>
<dbReference type="NCBIfam" id="TIGR00274">
    <property type="entry name" value="N-acetylmuramic acid 6-phosphate etherase"/>
    <property type="match status" value="1"/>
</dbReference>
<dbReference type="HAMAP" id="MF_00068">
    <property type="entry name" value="MurQ"/>
    <property type="match status" value="1"/>
</dbReference>
<organism evidence="5 6">
    <name type="scientific">Belliella kenyensis</name>
    <dbReference type="NCBI Taxonomy" id="1472724"/>
    <lineage>
        <taxon>Bacteria</taxon>
        <taxon>Pseudomonadati</taxon>
        <taxon>Bacteroidota</taxon>
        <taxon>Cytophagia</taxon>
        <taxon>Cytophagales</taxon>
        <taxon>Cyclobacteriaceae</taxon>
        <taxon>Belliella</taxon>
    </lineage>
</organism>
<dbReference type="InterPro" id="IPR005486">
    <property type="entry name" value="Glucokinase_regulatory_CS"/>
</dbReference>